<gene>
    <name evidence="1" type="ORF">MLAC_41630</name>
</gene>
<dbReference type="SUPFAM" id="SSF51735">
    <property type="entry name" value="NAD(P)-binding Rossmann-fold domains"/>
    <property type="match status" value="1"/>
</dbReference>
<protein>
    <submittedName>
        <fullName evidence="1">Uncharacterized protein</fullName>
    </submittedName>
</protein>
<dbReference type="Proteomes" id="UP000466396">
    <property type="component" value="Chromosome"/>
</dbReference>
<dbReference type="InterPro" id="IPR002347">
    <property type="entry name" value="SDR_fam"/>
</dbReference>
<dbReference type="AlphaFoldDB" id="A0A7I7NRA2"/>
<proteinExistence type="predicted"/>
<dbReference type="KEGG" id="mlj:MLAC_41630"/>
<accession>A0A7I7NRA2</accession>
<keyword evidence="2" id="KW-1185">Reference proteome</keyword>
<dbReference type="EMBL" id="AP022581">
    <property type="protein sequence ID" value="BBX98869.1"/>
    <property type="molecule type" value="Genomic_DNA"/>
</dbReference>
<dbReference type="Pfam" id="PF00106">
    <property type="entry name" value="adh_short"/>
    <property type="match status" value="1"/>
</dbReference>
<name>A0A7I7NRA2_9MYCO</name>
<sequence length="145" mass="14949">MTGDSSNFGVTVNRHVLVVIGVGGMGQAIARRLGCGKTVLLADNNEQVLTAVAESLAADGHRVESRGVDVASAESVGALAEYAASLGSVTQVAHTAGLFPAQASAEAILAVDLLGVALRRHLHHRHRRACRRPRGWAAKPGNAAS</sequence>
<dbReference type="Gene3D" id="3.40.50.720">
    <property type="entry name" value="NAD(P)-binding Rossmann-like Domain"/>
    <property type="match status" value="1"/>
</dbReference>
<reference evidence="1 2" key="1">
    <citation type="journal article" date="2019" name="Emerg. Microbes Infect.">
        <title>Comprehensive subspecies identification of 175 nontuberculous mycobacteria species based on 7547 genomic profiles.</title>
        <authorList>
            <person name="Matsumoto Y."/>
            <person name="Kinjo T."/>
            <person name="Motooka D."/>
            <person name="Nabeya D."/>
            <person name="Jung N."/>
            <person name="Uechi K."/>
            <person name="Horii T."/>
            <person name="Iida T."/>
            <person name="Fujita J."/>
            <person name="Nakamura S."/>
        </authorList>
    </citation>
    <scope>NUCLEOTIDE SEQUENCE [LARGE SCALE GENOMIC DNA]</scope>
    <source>
        <strain evidence="1 2">JCM 15657</strain>
    </source>
</reference>
<evidence type="ECO:0000313" key="1">
    <source>
        <dbReference type="EMBL" id="BBX98869.1"/>
    </source>
</evidence>
<dbReference type="InterPro" id="IPR036291">
    <property type="entry name" value="NAD(P)-bd_dom_sf"/>
</dbReference>
<organism evidence="1 2">
    <name type="scientific">Mycobacterium lacus</name>
    <dbReference type="NCBI Taxonomy" id="169765"/>
    <lineage>
        <taxon>Bacteria</taxon>
        <taxon>Bacillati</taxon>
        <taxon>Actinomycetota</taxon>
        <taxon>Actinomycetes</taxon>
        <taxon>Mycobacteriales</taxon>
        <taxon>Mycobacteriaceae</taxon>
        <taxon>Mycobacterium</taxon>
    </lineage>
</organism>
<evidence type="ECO:0000313" key="2">
    <source>
        <dbReference type="Proteomes" id="UP000466396"/>
    </source>
</evidence>